<protein>
    <submittedName>
        <fullName evidence="3">PP3</fullName>
    </submittedName>
</protein>
<sequence length="350" mass="39658">MLNKKNQTKINPQNLDSHPSPKMQITKLNLIVLFTSTYWTITIAIGPICRCEGDIELDKVGSINMTTTYHVPYGHIVKMEQTLIFETKSDNGSIKRLVQSCEKSNEETGIMSMYSQDEIAKQKTGMLAQMEIPESDEIDDSPDSPLKVSLLSPEHPLSSNSIPKTSEEVFNDPGTLTVHHVGRAIHTPGKSPRAPEDPTKKIPEWSLNLGNGYRQRTKRAIDNGVTSRFKPVSEMMTSEYLSKYDFLLSRRIKEEEKIWVDIADLIEIWVGSIVNPIHVSCNKKGHIRMILKCISIHMKSIFDSVHYPTIMGLLGEILILDVKIRNDFAAWSGIRTLRQDQENSRRRGRG</sequence>
<reference evidence="3 4" key="1">
    <citation type="journal article" date="2016" name="Virus Evol.">
        <title>The evolution, diversity and host associations of rhabdoviruses.</title>
        <authorList>
            <person name="Longdon B."/>
            <person name="Murray G.G.R."/>
            <person name="Palmer W.J."/>
            <person name="Day J.P."/>
            <person name="Parker D.J."/>
            <person name="Welch J.J."/>
            <person name="Obbard D.J."/>
            <person name="Jiggins F.M."/>
        </authorList>
    </citation>
    <scope>NUCLEOTIDE SEQUENCE [LARGE SCALE GENOMIC DNA]</scope>
    <source>
        <strain evidence="3">Kilifi Kenya</strain>
    </source>
</reference>
<keyword evidence="2" id="KW-0812">Transmembrane</keyword>
<name>A0A140D8K7_9RHAB</name>
<keyword evidence="2" id="KW-0472">Membrane</keyword>
<proteinExistence type="predicted"/>
<dbReference type="GeneID" id="37616323"/>
<evidence type="ECO:0000313" key="3">
    <source>
        <dbReference type="EMBL" id="AMK09231.1"/>
    </source>
</evidence>
<gene>
    <name evidence="3" type="primary">X</name>
</gene>
<feature type="compositionally biased region" description="Basic and acidic residues" evidence="1">
    <location>
        <begin position="193"/>
        <end position="203"/>
    </location>
</feature>
<dbReference type="EMBL" id="KR822812">
    <property type="protein sequence ID" value="AMK09231.1"/>
    <property type="molecule type" value="Viral_cRNA"/>
</dbReference>
<dbReference type="KEGG" id="vg:37616323"/>
<evidence type="ECO:0000313" key="4">
    <source>
        <dbReference type="Proteomes" id="UP000146376"/>
    </source>
</evidence>
<accession>A0A140D8K7</accession>
<keyword evidence="4" id="KW-1185">Reference proteome</keyword>
<evidence type="ECO:0000256" key="2">
    <source>
        <dbReference type="SAM" id="Phobius"/>
    </source>
</evidence>
<evidence type="ECO:0000256" key="1">
    <source>
        <dbReference type="SAM" id="MobiDB-lite"/>
    </source>
</evidence>
<dbReference type="Proteomes" id="UP000146376">
    <property type="component" value="Genome"/>
</dbReference>
<organism evidence="3 4">
    <name type="scientific">Drosophila ananassae sigmavirus</name>
    <dbReference type="NCBI Taxonomy" id="1002359"/>
    <lineage>
        <taxon>Viruses</taxon>
        <taxon>Riboviria</taxon>
        <taxon>Orthornavirae</taxon>
        <taxon>Negarnaviricota</taxon>
        <taxon>Haploviricotina</taxon>
        <taxon>Monjiviricetes</taxon>
        <taxon>Mononegavirales</taxon>
        <taxon>Rhabdoviridae</taxon>
        <taxon>Alpharhabdovirinae</taxon>
        <taxon>Sigmavirus</taxon>
        <taxon>Sigmavirus ananassae</taxon>
    </lineage>
</organism>
<feature type="transmembrane region" description="Helical" evidence="2">
    <location>
        <begin position="28"/>
        <end position="48"/>
    </location>
</feature>
<feature type="region of interest" description="Disordered" evidence="1">
    <location>
        <begin position="186"/>
        <end position="206"/>
    </location>
</feature>
<keyword evidence="2" id="KW-1133">Transmembrane helix</keyword>
<dbReference type="RefSeq" id="YP_009505488.1">
    <property type="nucleotide sequence ID" value="NC_038279.1"/>
</dbReference>